<evidence type="ECO:0000313" key="2">
    <source>
        <dbReference type="Proteomes" id="UP000178787"/>
    </source>
</evidence>
<proteinExistence type="predicted"/>
<name>A0A1G2FN68_9BACT</name>
<comment type="caution">
    <text evidence="1">The sequence shown here is derived from an EMBL/GenBank/DDBJ whole genome shotgun (WGS) entry which is preliminary data.</text>
</comment>
<protein>
    <submittedName>
        <fullName evidence="1">Uncharacterized protein</fullName>
    </submittedName>
</protein>
<reference evidence="1 2" key="1">
    <citation type="journal article" date="2016" name="Nat. Commun.">
        <title>Thousands of microbial genomes shed light on interconnected biogeochemical processes in an aquifer system.</title>
        <authorList>
            <person name="Anantharaman K."/>
            <person name="Brown C.T."/>
            <person name="Hug L.A."/>
            <person name="Sharon I."/>
            <person name="Castelle C.J."/>
            <person name="Probst A.J."/>
            <person name="Thomas B.C."/>
            <person name="Singh A."/>
            <person name="Wilkins M.J."/>
            <person name="Karaoz U."/>
            <person name="Brodie E.L."/>
            <person name="Williams K.H."/>
            <person name="Hubbard S.S."/>
            <person name="Banfield J.F."/>
        </authorList>
    </citation>
    <scope>NUCLEOTIDE SEQUENCE [LARGE SCALE GENOMIC DNA]</scope>
</reference>
<accession>A0A1G2FN68</accession>
<gene>
    <name evidence="1" type="ORF">A3A94_01865</name>
</gene>
<sequence length="66" mass="7229">MSKDLSNKLEETVAGLFKFEGNLYRISDTPDGGLKSEVFKDGVFVPGGNMAELTYSGERVEENPTI</sequence>
<dbReference type="Proteomes" id="UP000178787">
    <property type="component" value="Unassembled WGS sequence"/>
</dbReference>
<dbReference type="AlphaFoldDB" id="A0A1G2FN68"/>
<evidence type="ECO:0000313" key="1">
    <source>
        <dbReference type="EMBL" id="OGZ39050.1"/>
    </source>
</evidence>
<dbReference type="EMBL" id="MHNE01000003">
    <property type="protein sequence ID" value="OGZ39050.1"/>
    <property type="molecule type" value="Genomic_DNA"/>
</dbReference>
<organism evidence="1 2">
    <name type="scientific">Candidatus Portnoybacteria bacterium RIFCSPLOWO2_01_FULL_43_11</name>
    <dbReference type="NCBI Taxonomy" id="1802000"/>
    <lineage>
        <taxon>Bacteria</taxon>
        <taxon>Candidatus Portnoyibacteriota</taxon>
    </lineage>
</organism>